<dbReference type="Proteomes" id="UP000030125">
    <property type="component" value="Unassembled WGS sequence"/>
</dbReference>
<dbReference type="SUPFAM" id="SSF56112">
    <property type="entry name" value="Protein kinase-like (PK-like)"/>
    <property type="match status" value="1"/>
</dbReference>
<sequence>MRTIVIAPECENYRDFVEGLDQSFHREGTTIYKGRNEIKIFELDNGIILNAKRFKEPNLINRFIYATFRKPKAVRAYENAIRMKAMGIDTPTPIGYMVHRAGLCVKHSYLVTFQSPLSRTMYEFGDSDLNGRDATVRAFARFAADLHKKGVYHKDFSPGNILFDEVEPGEYSFCVVDINRVKFVPVSLEDGCRNFCRLWGRKAFFEVLSDEYAKAIGADPQKVRDLIFHYHKKFWKNRYNHF</sequence>
<dbReference type="AlphaFoldDB" id="A0A099WXA6"/>
<dbReference type="PROSITE" id="PS00109">
    <property type="entry name" value="PROTEIN_KINASE_TYR"/>
    <property type="match status" value="1"/>
</dbReference>
<dbReference type="GO" id="GO:0004672">
    <property type="term" value="F:protein kinase activity"/>
    <property type="evidence" value="ECO:0007669"/>
    <property type="project" value="InterPro"/>
</dbReference>
<dbReference type="EMBL" id="JQJD01000010">
    <property type="protein sequence ID" value="KGN82490.1"/>
    <property type="molecule type" value="Genomic_DNA"/>
</dbReference>
<keyword evidence="2" id="KW-1185">Reference proteome</keyword>
<accession>A0A099WXA6</accession>
<dbReference type="OrthoDB" id="9773772at2"/>
<protein>
    <recommendedName>
        <fullName evidence="3">Lipopolysaccharide kinase (Kdo/WaaP) family protein</fullName>
    </recommendedName>
</protein>
<dbReference type="Gene3D" id="1.10.510.10">
    <property type="entry name" value="Transferase(Phosphotransferase) domain 1"/>
    <property type="match status" value="1"/>
</dbReference>
<name>A0A099WXA6_PORCN</name>
<evidence type="ECO:0000313" key="1">
    <source>
        <dbReference type="EMBL" id="KGN82490.1"/>
    </source>
</evidence>
<evidence type="ECO:0000313" key="2">
    <source>
        <dbReference type="Proteomes" id="UP000030125"/>
    </source>
</evidence>
<dbReference type="eggNOG" id="COG3642">
    <property type="taxonomic scope" value="Bacteria"/>
</dbReference>
<proteinExistence type="predicted"/>
<dbReference type="Pfam" id="PF06293">
    <property type="entry name" value="Kdo"/>
    <property type="match status" value="1"/>
</dbReference>
<evidence type="ECO:0008006" key="3">
    <source>
        <dbReference type="Google" id="ProtNLM"/>
    </source>
</evidence>
<organism evidence="1 2">
    <name type="scientific">Porphyromonas cangingivalis</name>
    <dbReference type="NCBI Taxonomy" id="36874"/>
    <lineage>
        <taxon>Bacteria</taxon>
        <taxon>Pseudomonadati</taxon>
        <taxon>Bacteroidota</taxon>
        <taxon>Bacteroidia</taxon>
        <taxon>Bacteroidales</taxon>
        <taxon>Porphyromonadaceae</taxon>
        <taxon>Porphyromonas</taxon>
    </lineage>
</organism>
<dbReference type="InterPro" id="IPR011009">
    <property type="entry name" value="Kinase-like_dom_sf"/>
</dbReference>
<reference evidence="1 2" key="1">
    <citation type="submission" date="2014-08" db="EMBL/GenBank/DDBJ databases">
        <title>Porphyromonas cangingivalis strain:COT-109_OH1386 Genome sequencing.</title>
        <authorList>
            <person name="Wallis C."/>
            <person name="Deusch O."/>
            <person name="O'Flynn C."/>
            <person name="Davis I."/>
            <person name="Jospin G."/>
            <person name="Darling A.E."/>
            <person name="Coil D.A."/>
            <person name="Alexiev A."/>
            <person name="Horsfall A."/>
            <person name="Kirkwood N."/>
            <person name="Harris S."/>
            <person name="Eisen J.A."/>
        </authorList>
    </citation>
    <scope>NUCLEOTIDE SEQUENCE [LARGE SCALE GENOMIC DNA]</scope>
    <source>
        <strain evidence="2">COT-109 OH1386</strain>
    </source>
</reference>
<dbReference type="RefSeq" id="WP_036846277.1">
    <property type="nucleotide sequence ID" value="NZ_JQJD01000010.1"/>
</dbReference>
<comment type="caution">
    <text evidence="1">The sequence shown here is derived from an EMBL/GenBank/DDBJ whole genome shotgun (WGS) entry which is preliminary data.</text>
</comment>
<dbReference type="InterPro" id="IPR008266">
    <property type="entry name" value="Tyr_kinase_AS"/>
</dbReference>
<gene>
    <name evidence="1" type="ORF">HQ35_02750</name>
</gene>
<dbReference type="STRING" id="36874.HQ34_05130"/>